<sequence>MEEVNLKARIKRNMLDILSGKSFRDETSEIIQHLNKSNANAFVGIQREDGIYTIIGAEKIYYMTPLMTKGDIPIGEFLSILTKNAMTLGKTSTYEFVKINENSAVWVMNAETMNALWNTMLLLDSVRKSC</sequence>
<name>A0A420B7Y3_SPHD1</name>
<protein>
    <submittedName>
        <fullName evidence="1">Uncharacterized protein</fullName>
    </submittedName>
</protein>
<dbReference type="AlphaFoldDB" id="A0A420B7Y3"/>
<reference evidence="1 2" key="1">
    <citation type="submission" date="2018-09" db="EMBL/GenBank/DDBJ databases">
        <title>Genomic Encyclopedia of Type Strains, Phase III (KMG-III): the genomes of soil and plant-associated and newly described type strains.</title>
        <authorList>
            <person name="Whitman W."/>
        </authorList>
    </citation>
    <scope>NUCLEOTIDE SEQUENCE [LARGE SCALE GENOMIC DNA]</scope>
    <source>
        <strain evidence="1 2">CECT 7938</strain>
    </source>
</reference>
<gene>
    <name evidence="1" type="ORF">DFQ12_2969</name>
</gene>
<accession>A0A420B7Y3</accession>
<organism evidence="1 2">
    <name type="scientific">Sphingobacterium detergens</name>
    <dbReference type="NCBI Taxonomy" id="1145106"/>
    <lineage>
        <taxon>Bacteria</taxon>
        <taxon>Pseudomonadati</taxon>
        <taxon>Bacteroidota</taxon>
        <taxon>Sphingobacteriia</taxon>
        <taxon>Sphingobacteriales</taxon>
        <taxon>Sphingobacteriaceae</taxon>
        <taxon>Sphingobacterium</taxon>
    </lineage>
</organism>
<evidence type="ECO:0000313" key="2">
    <source>
        <dbReference type="Proteomes" id="UP000286246"/>
    </source>
</evidence>
<dbReference type="Proteomes" id="UP000286246">
    <property type="component" value="Unassembled WGS sequence"/>
</dbReference>
<proteinExistence type="predicted"/>
<dbReference type="EMBL" id="RAPY01000002">
    <property type="protein sequence ID" value="RKE52725.1"/>
    <property type="molecule type" value="Genomic_DNA"/>
</dbReference>
<comment type="caution">
    <text evidence="1">The sequence shown here is derived from an EMBL/GenBank/DDBJ whole genome shotgun (WGS) entry which is preliminary data.</text>
</comment>
<keyword evidence="2" id="KW-1185">Reference proteome</keyword>
<dbReference type="OrthoDB" id="708071at2"/>
<evidence type="ECO:0000313" key="1">
    <source>
        <dbReference type="EMBL" id="RKE52725.1"/>
    </source>
</evidence>
<dbReference type="RefSeq" id="WP_120259736.1">
    <property type="nucleotide sequence ID" value="NZ_RAPY01000002.1"/>
</dbReference>